<dbReference type="PRINTS" id="PR00095">
    <property type="entry name" value="ANTSNTHASEI"/>
</dbReference>
<dbReference type="Pfam" id="PF00425">
    <property type="entry name" value="Chorismate_bind"/>
    <property type="match status" value="1"/>
</dbReference>
<keyword evidence="2" id="KW-0808">Transferase</keyword>
<proteinExistence type="predicted"/>
<dbReference type="HOGENOM" id="CLU_006493_6_2_4"/>
<dbReference type="InterPro" id="IPR015890">
    <property type="entry name" value="Chorismate_C"/>
</dbReference>
<dbReference type="SUPFAM" id="SSF56752">
    <property type="entry name" value="D-aminoacid aminotransferase-like PLP-dependent enzymes"/>
    <property type="match status" value="1"/>
</dbReference>
<dbReference type="SUPFAM" id="SSF56322">
    <property type="entry name" value="ADC synthase"/>
    <property type="match status" value="1"/>
</dbReference>
<dbReference type="GO" id="GO:0000162">
    <property type="term" value="P:L-tryptophan biosynthetic process"/>
    <property type="evidence" value="ECO:0007669"/>
    <property type="project" value="TreeGrafter"/>
</dbReference>
<dbReference type="OrthoDB" id="9803598at2"/>
<dbReference type="Gene3D" id="3.60.120.10">
    <property type="entry name" value="Anthranilate synthase"/>
    <property type="match status" value="1"/>
</dbReference>
<dbReference type="STRING" id="279058.LT85_3626"/>
<dbReference type="EMBL" id="CP009962">
    <property type="protein sequence ID" value="AIY42784.1"/>
    <property type="molecule type" value="Genomic_DNA"/>
</dbReference>
<protein>
    <submittedName>
        <fullName evidence="2">Para-aminobenzoate synthase</fullName>
        <ecNumber evidence="2">2.6.1.85</ecNumber>
    </submittedName>
</protein>
<dbReference type="Proteomes" id="UP000030302">
    <property type="component" value="Chromosome"/>
</dbReference>
<dbReference type="InterPro" id="IPR019999">
    <property type="entry name" value="Anth_synth_I-like"/>
</dbReference>
<dbReference type="KEGG" id="care:LT85_3626"/>
<dbReference type="Pfam" id="PF01063">
    <property type="entry name" value="Aminotran_4"/>
    <property type="match status" value="1"/>
</dbReference>
<reference evidence="3" key="1">
    <citation type="journal article" date="2014" name="Soil Biol. Biochem.">
        <title>Structure and function of bacterial communities in ageing soils: Insights from the Mendocino ecological staircase.</title>
        <authorList>
            <person name="Uroz S."/>
            <person name="Tech J.J."/>
            <person name="Sawaya N.A."/>
            <person name="Frey-Klett P."/>
            <person name="Leveau J.H.J."/>
        </authorList>
    </citation>
    <scope>NUCLEOTIDE SEQUENCE [LARGE SCALE GENOMIC DNA]</scope>
    <source>
        <strain evidence="3">Cal35</strain>
    </source>
</reference>
<name>A0A0A1FGR8_9BURK</name>
<dbReference type="InterPro" id="IPR043132">
    <property type="entry name" value="BCAT-like_C"/>
</dbReference>
<dbReference type="Gene3D" id="3.30.470.10">
    <property type="match status" value="1"/>
</dbReference>
<gene>
    <name evidence="2" type="ORF">LT85_3626</name>
</gene>
<sequence length="646" mass="70411">MQAVVFAACGFFAKIMINTSHSPTECFALLDDRSTVAANSLSSRLYTGHVRSLQCFAADQLPLLMEQMQQALCDGLHAVTLFTYELGLGLQQISLQQPEQTSQQARGKTSQPPLAQILLFKDCRLCSDAEVDAWLAQREAADAEASSCAGIANLQPNVSAGQFAEAIAKIHAYIEAGDTYQVNYTYRLRFDVYGSPVSLFRQLRARQPVPYGGLIQLADGAMVLSLSPELFVRHADGLLTARPMKGTAAASGDAQQDRAAAQALAADPKNLAENLMIVDLLRNDLGRIAVPGSVRVPKLFEVTQFNTVLQMTSTVQAQVRDDVSLSAVIQALYPCGSITGAPKHRTMQIIQELEPDPRGLYTGAIGWFDAEPAGRQFGDFCLSVPIRTLWLAPPAPQGQHGAAIRRGEMGVGAGIVHDSVAAEEYAECALKAKFLTGLSGDFSLFETMYATSVDGCRHLDLHLRRLQESAVYFGIPCDEPGMRRILQKHCASLAAGAHRLRLNLSANGDYGVESASLAELDMPVRLLIADTPTQKDDLFLRHKTTVRQSYDQAWQSAQRQGAFDMLFFNQEGELTEGGRSSVFLKLDGRWYTPPLTSGALPGVMRSVVLNDPLWNAQERQLSKEDLLAAEQIMVCNALRGTMLVTL</sequence>
<dbReference type="InterPro" id="IPR001544">
    <property type="entry name" value="Aminotrans_IV"/>
</dbReference>
<organism evidence="2 3">
    <name type="scientific">Collimonas arenae</name>
    <dbReference type="NCBI Taxonomy" id="279058"/>
    <lineage>
        <taxon>Bacteria</taxon>
        <taxon>Pseudomonadati</taxon>
        <taxon>Pseudomonadota</taxon>
        <taxon>Betaproteobacteria</taxon>
        <taxon>Burkholderiales</taxon>
        <taxon>Oxalobacteraceae</taxon>
        <taxon>Collimonas</taxon>
    </lineage>
</organism>
<dbReference type="GO" id="GO:0046820">
    <property type="term" value="F:4-amino-4-deoxychorismate synthase activity"/>
    <property type="evidence" value="ECO:0007669"/>
    <property type="project" value="UniProtKB-EC"/>
</dbReference>
<dbReference type="Gene3D" id="3.20.10.10">
    <property type="entry name" value="D-amino Acid Aminotransferase, subunit A, domain 2"/>
    <property type="match status" value="1"/>
</dbReference>
<dbReference type="AlphaFoldDB" id="A0A0A1FGR8"/>
<evidence type="ECO:0000259" key="1">
    <source>
        <dbReference type="Pfam" id="PF00425"/>
    </source>
</evidence>
<feature type="domain" description="Chorismate-utilising enzyme C-terminal" evidence="1">
    <location>
        <begin position="162"/>
        <end position="431"/>
    </location>
</feature>
<evidence type="ECO:0000313" key="2">
    <source>
        <dbReference type="EMBL" id="AIY42784.1"/>
    </source>
</evidence>
<dbReference type="InterPro" id="IPR005801">
    <property type="entry name" value="ADC_synthase"/>
</dbReference>
<accession>A0A0A1FGR8</accession>
<dbReference type="InterPro" id="IPR043131">
    <property type="entry name" value="BCAT-like_N"/>
</dbReference>
<dbReference type="PANTHER" id="PTHR11236">
    <property type="entry name" value="AMINOBENZOATE/ANTHRANILATE SYNTHASE"/>
    <property type="match status" value="1"/>
</dbReference>
<dbReference type="EC" id="2.6.1.85" evidence="2"/>
<dbReference type="InterPro" id="IPR036038">
    <property type="entry name" value="Aminotransferase-like"/>
</dbReference>
<dbReference type="InterPro" id="IPR005802">
    <property type="entry name" value="ADC_synth_comp_1"/>
</dbReference>
<dbReference type="PANTHER" id="PTHR11236:SF50">
    <property type="entry name" value="AMINODEOXYCHORISMATE SYNTHASE COMPONENT 1"/>
    <property type="match status" value="1"/>
</dbReference>
<dbReference type="GO" id="GO:0009396">
    <property type="term" value="P:folic acid-containing compound biosynthetic process"/>
    <property type="evidence" value="ECO:0007669"/>
    <property type="project" value="InterPro"/>
</dbReference>
<evidence type="ECO:0000313" key="3">
    <source>
        <dbReference type="Proteomes" id="UP000030302"/>
    </source>
</evidence>
<keyword evidence="2" id="KW-0032">Aminotransferase</keyword>
<dbReference type="NCBIfam" id="TIGR00553">
    <property type="entry name" value="pabB"/>
    <property type="match status" value="1"/>
</dbReference>
<keyword evidence="3" id="KW-1185">Reference proteome</keyword>